<evidence type="ECO:0000313" key="6">
    <source>
        <dbReference type="EMBL" id="OZI27452.1"/>
    </source>
</evidence>
<protein>
    <submittedName>
        <fullName evidence="6">Energy transducer TonB</fullName>
    </submittedName>
</protein>
<name>A0A261RRZ5_9BORD</name>
<evidence type="ECO:0000256" key="3">
    <source>
        <dbReference type="ARBA" id="ARBA00022989"/>
    </source>
</evidence>
<proteinExistence type="predicted"/>
<organism evidence="6 7">
    <name type="scientific">Bordetella genomosp. 7</name>
    <dbReference type="NCBI Taxonomy" id="1416805"/>
    <lineage>
        <taxon>Bacteria</taxon>
        <taxon>Pseudomonadati</taxon>
        <taxon>Pseudomonadota</taxon>
        <taxon>Betaproteobacteria</taxon>
        <taxon>Burkholderiales</taxon>
        <taxon>Alcaligenaceae</taxon>
        <taxon>Bordetella</taxon>
    </lineage>
</organism>
<dbReference type="Gene3D" id="3.30.1150.10">
    <property type="match status" value="1"/>
</dbReference>
<comment type="caution">
    <text evidence="6">The sequence shown here is derived from an EMBL/GenBank/DDBJ whole genome shotgun (WGS) entry which is preliminary data.</text>
</comment>
<evidence type="ECO:0000256" key="1">
    <source>
        <dbReference type="ARBA" id="ARBA00004167"/>
    </source>
</evidence>
<feature type="domain" description="TonB C-terminal" evidence="5">
    <location>
        <begin position="214"/>
        <end position="289"/>
    </location>
</feature>
<dbReference type="InterPro" id="IPR006260">
    <property type="entry name" value="TonB/TolA_C"/>
</dbReference>
<dbReference type="GO" id="GO:0016020">
    <property type="term" value="C:membrane"/>
    <property type="evidence" value="ECO:0007669"/>
    <property type="project" value="UniProtKB-SubCell"/>
</dbReference>
<dbReference type="InterPro" id="IPR037682">
    <property type="entry name" value="TonB_C"/>
</dbReference>
<accession>A0A261RRZ5</accession>
<keyword evidence="3" id="KW-1133">Transmembrane helix</keyword>
<dbReference type="Pfam" id="PF03544">
    <property type="entry name" value="TonB_C"/>
    <property type="match status" value="1"/>
</dbReference>
<dbReference type="SUPFAM" id="SSF74653">
    <property type="entry name" value="TolA/TonB C-terminal domain"/>
    <property type="match status" value="1"/>
</dbReference>
<evidence type="ECO:0000259" key="5">
    <source>
        <dbReference type="Pfam" id="PF03544"/>
    </source>
</evidence>
<dbReference type="NCBIfam" id="TIGR01352">
    <property type="entry name" value="tonB_Cterm"/>
    <property type="match status" value="1"/>
</dbReference>
<dbReference type="Proteomes" id="UP000216947">
    <property type="component" value="Unassembled WGS sequence"/>
</dbReference>
<dbReference type="AlphaFoldDB" id="A0A261RRZ5"/>
<evidence type="ECO:0000256" key="4">
    <source>
        <dbReference type="ARBA" id="ARBA00023136"/>
    </source>
</evidence>
<dbReference type="EMBL" id="NEVK01000001">
    <property type="protein sequence ID" value="OZI27452.1"/>
    <property type="molecule type" value="Genomic_DNA"/>
</dbReference>
<keyword evidence="4" id="KW-0472">Membrane</keyword>
<dbReference type="RefSeq" id="WP_094795826.1">
    <property type="nucleotide sequence ID" value="NZ_NEVK01000001.1"/>
</dbReference>
<keyword evidence="2" id="KW-0812">Transmembrane</keyword>
<evidence type="ECO:0000256" key="2">
    <source>
        <dbReference type="ARBA" id="ARBA00022692"/>
    </source>
</evidence>
<gene>
    <name evidence="6" type="ORF">CAL19_01585</name>
</gene>
<comment type="subcellular location">
    <subcellularLocation>
        <location evidence="1">Membrane</location>
        <topology evidence="1">Single-pass membrane protein</topology>
    </subcellularLocation>
</comment>
<dbReference type="GO" id="GO:0055085">
    <property type="term" value="P:transmembrane transport"/>
    <property type="evidence" value="ECO:0007669"/>
    <property type="project" value="InterPro"/>
</dbReference>
<sequence length="299" mass="32553">MQFSVDNLSTPGRFLHWLSAPAQHYLRIGIAISLLLHAGALAWRFGAPSPARPSQAPLEIVLVNARTESTPVQPQVIAQNAVDGGGDARQGVAASPLPRTGESAETIVLQAMRKRQAQLEAEQMLLLSQLQASYKAGMERQPVYPWPDATAPGEDVDDQPGLVQNARIAALAARVQAYNAQPRKAFVAPSAQASHYAAYLDAWRARIEAVGTQHYPEDARGRIYGTLQITVSVRADGSVASVEIDRPSEHAVLNQAARRIVQMAAPFLPFPPEIAREADMLVITRTWHFVNDTLETHIP</sequence>
<keyword evidence="7" id="KW-1185">Reference proteome</keyword>
<evidence type="ECO:0000313" key="7">
    <source>
        <dbReference type="Proteomes" id="UP000216947"/>
    </source>
</evidence>
<reference evidence="7" key="1">
    <citation type="submission" date="2017-05" db="EMBL/GenBank/DDBJ databases">
        <title>Complete and WGS of Bordetella genogroups.</title>
        <authorList>
            <person name="Spilker T."/>
            <person name="Lipuma J."/>
        </authorList>
    </citation>
    <scope>NUCLEOTIDE SEQUENCE [LARGE SCALE GENOMIC DNA]</scope>
    <source>
        <strain evidence="7">AU18089</strain>
    </source>
</reference>